<dbReference type="EMBL" id="HBEU01000491">
    <property type="protein sequence ID" value="CAD8574190.1"/>
    <property type="molecule type" value="Transcribed_RNA"/>
</dbReference>
<feature type="region of interest" description="Disordered" evidence="1">
    <location>
        <begin position="281"/>
        <end position="305"/>
    </location>
</feature>
<sequence length="502" mass="57636">MEPVEHCQSSTKKTRFSLGGASVGINDKCNIAEEILHNKSFEFLPRHGCLDIDRIMKANIESIRYNTDVDTLQDLLETSVFSLITLDDITSFTPECLYRFFVIMQLIAEYLLNVQDTLADQLDVMSLKYDEKKKSFREVKMKLRKKNDLTEMLLKQLSIKGWNQPNDVSLQRKGIDVGTQTSSDSLLEMAMNCVGKFEHIVDILSEEIKRGREHENQLRKEIYDLRIEEMSCRQDCRPLSDINKEITSCQSSSPYNNFSCTEDDLRAAHTLCALKFSSNDKSFNSSRSLNSDIPNKSPSTLGEHQKIQPNIGGVEVRDRVDTKMIHMKTGEDAFPLTAVTHEKTSNKSNLMKNVDDKRLERLNNLSTTEVEMESMSLKSFDAGVYEESEEDEKSLKCEQNFSLISTTDSFDAIWNGSFLGQQNRVYNEMLTVSDATKENGTQELKISNDESSRSESNIPKDDDDVTCSSAKRKRAFRRMWRPRLPESLRFENTTKGKWKWFH</sequence>
<feature type="region of interest" description="Disordered" evidence="1">
    <location>
        <begin position="437"/>
        <end position="466"/>
    </location>
</feature>
<proteinExistence type="predicted"/>
<dbReference type="AlphaFoldDB" id="A0A7S0K9A2"/>
<gene>
    <name evidence="3" type="ORF">LDAN0322_LOCUS334</name>
</gene>
<feature type="domain" description="Cilium assembly protein DZIP1 N-terminal" evidence="2">
    <location>
        <begin position="41"/>
        <end position="155"/>
    </location>
</feature>
<evidence type="ECO:0000259" key="2">
    <source>
        <dbReference type="Pfam" id="PF13815"/>
    </source>
</evidence>
<reference evidence="3" key="1">
    <citation type="submission" date="2021-01" db="EMBL/GenBank/DDBJ databases">
        <authorList>
            <person name="Corre E."/>
            <person name="Pelletier E."/>
            <person name="Niang G."/>
            <person name="Scheremetjew M."/>
            <person name="Finn R."/>
            <person name="Kale V."/>
            <person name="Holt S."/>
            <person name="Cochrane G."/>
            <person name="Meng A."/>
            <person name="Brown T."/>
            <person name="Cohen L."/>
        </authorList>
    </citation>
    <scope>NUCLEOTIDE SEQUENCE</scope>
    <source>
        <strain evidence="3">B651</strain>
    </source>
</reference>
<evidence type="ECO:0000256" key="1">
    <source>
        <dbReference type="SAM" id="MobiDB-lite"/>
    </source>
</evidence>
<feature type="compositionally biased region" description="Polar residues" evidence="1">
    <location>
        <begin position="289"/>
        <end position="302"/>
    </location>
</feature>
<name>A0A7S0K9A2_9STRA</name>
<dbReference type="InterPro" id="IPR032714">
    <property type="entry name" value="DZIP1_N"/>
</dbReference>
<organism evidence="3">
    <name type="scientific">Leptocylindrus aporus</name>
    <dbReference type="NCBI Taxonomy" id="1398097"/>
    <lineage>
        <taxon>Eukaryota</taxon>
        <taxon>Sar</taxon>
        <taxon>Stramenopiles</taxon>
        <taxon>Ochrophyta</taxon>
        <taxon>Bacillariophyta</taxon>
        <taxon>Coscinodiscophyceae</taxon>
        <taxon>Chaetocerotophycidae</taxon>
        <taxon>Leptocylindrales</taxon>
        <taxon>Leptocylindraceae</taxon>
        <taxon>Leptocylindrus</taxon>
    </lineage>
</organism>
<accession>A0A7S0K9A2</accession>
<protein>
    <recommendedName>
        <fullName evidence="2">Cilium assembly protein DZIP1 N-terminal domain-containing protein</fullName>
    </recommendedName>
</protein>
<evidence type="ECO:0000313" key="3">
    <source>
        <dbReference type="EMBL" id="CAD8574190.1"/>
    </source>
</evidence>
<dbReference type="Pfam" id="PF13815">
    <property type="entry name" value="Dzip-like_N"/>
    <property type="match status" value="1"/>
</dbReference>